<gene>
    <name evidence="2" type="ORF">Sru01_33800</name>
</gene>
<dbReference type="Proteomes" id="UP000655287">
    <property type="component" value="Unassembled WGS sequence"/>
</dbReference>
<organism evidence="2 3">
    <name type="scientific">Sphaerisporangium rufum</name>
    <dbReference type="NCBI Taxonomy" id="1381558"/>
    <lineage>
        <taxon>Bacteria</taxon>
        <taxon>Bacillati</taxon>
        <taxon>Actinomycetota</taxon>
        <taxon>Actinomycetes</taxon>
        <taxon>Streptosporangiales</taxon>
        <taxon>Streptosporangiaceae</taxon>
        <taxon>Sphaerisporangium</taxon>
    </lineage>
</organism>
<reference evidence="2" key="1">
    <citation type="submission" date="2021-01" db="EMBL/GenBank/DDBJ databases">
        <title>Whole genome shotgun sequence of Sphaerisporangium rufum NBRC 109079.</title>
        <authorList>
            <person name="Komaki H."/>
            <person name="Tamura T."/>
        </authorList>
    </citation>
    <scope>NUCLEOTIDE SEQUENCE</scope>
    <source>
        <strain evidence="2">NBRC 109079</strain>
    </source>
</reference>
<sequence>MLAVVLGGFLAKPARDRGPASSPSGTPPDLARTGTPPGLLPGSGLPPGLRPAAGPPV</sequence>
<keyword evidence="3" id="KW-1185">Reference proteome</keyword>
<feature type="compositionally biased region" description="Low complexity" evidence="1">
    <location>
        <begin position="30"/>
        <end position="57"/>
    </location>
</feature>
<comment type="caution">
    <text evidence="2">The sequence shown here is derived from an EMBL/GenBank/DDBJ whole genome shotgun (WGS) entry which is preliminary data.</text>
</comment>
<evidence type="ECO:0000256" key="1">
    <source>
        <dbReference type="SAM" id="MobiDB-lite"/>
    </source>
</evidence>
<proteinExistence type="predicted"/>
<dbReference type="AlphaFoldDB" id="A0A919R3I8"/>
<protein>
    <submittedName>
        <fullName evidence="2">Uncharacterized protein</fullName>
    </submittedName>
</protein>
<evidence type="ECO:0000313" key="3">
    <source>
        <dbReference type="Proteomes" id="UP000655287"/>
    </source>
</evidence>
<feature type="region of interest" description="Disordered" evidence="1">
    <location>
        <begin position="1"/>
        <end position="57"/>
    </location>
</feature>
<dbReference type="EMBL" id="BOOU01000048">
    <property type="protein sequence ID" value="GII78398.1"/>
    <property type="molecule type" value="Genomic_DNA"/>
</dbReference>
<accession>A0A919R3I8</accession>
<name>A0A919R3I8_9ACTN</name>
<evidence type="ECO:0000313" key="2">
    <source>
        <dbReference type="EMBL" id="GII78398.1"/>
    </source>
</evidence>